<comment type="caution">
    <text evidence="1">The sequence shown here is derived from an EMBL/GenBank/DDBJ whole genome shotgun (WGS) entry which is preliminary data.</text>
</comment>
<accession>A0ABV9VVA7</accession>
<keyword evidence="2" id="KW-1185">Reference proteome</keyword>
<reference evidence="2" key="1">
    <citation type="journal article" date="2019" name="Int. J. Syst. Evol. Microbiol.">
        <title>The Global Catalogue of Microorganisms (GCM) 10K type strain sequencing project: providing services to taxonomists for standard genome sequencing and annotation.</title>
        <authorList>
            <consortium name="The Broad Institute Genomics Platform"/>
            <consortium name="The Broad Institute Genome Sequencing Center for Infectious Disease"/>
            <person name="Wu L."/>
            <person name="Ma J."/>
        </authorList>
    </citation>
    <scope>NUCLEOTIDE SEQUENCE [LARGE SCALE GENOMIC DNA]</scope>
    <source>
        <strain evidence="2">CGMCC 4.7152</strain>
    </source>
</reference>
<dbReference type="InterPro" id="IPR034660">
    <property type="entry name" value="DinB/YfiT-like"/>
</dbReference>
<evidence type="ECO:0000313" key="1">
    <source>
        <dbReference type="EMBL" id="MFC5000079.1"/>
    </source>
</evidence>
<gene>
    <name evidence="1" type="ORF">ACFPIJ_19855</name>
</gene>
<dbReference type="Gene3D" id="1.20.120.450">
    <property type="entry name" value="dinb family like domain"/>
    <property type="match status" value="1"/>
</dbReference>
<evidence type="ECO:0000313" key="2">
    <source>
        <dbReference type="Proteomes" id="UP001595912"/>
    </source>
</evidence>
<dbReference type="SUPFAM" id="SSF109854">
    <property type="entry name" value="DinB/YfiT-like putative metalloenzymes"/>
    <property type="match status" value="1"/>
</dbReference>
<organism evidence="1 2">
    <name type="scientific">Dactylosporangium cerinum</name>
    <dbReference type="NCBI Taxonomy" id="1434730"/>
    <lineage>
        <taxon>Bacteria</taxon>
        <taxon>Bacillati</taxon>
        <taxon>Actinomycetota</taxon>
        <taxon>Actinomycetes</taxon>
        <taxon>Micromonosporales</taxon>
        <taxon>Micromonosporaceae</taxon>
        <taxon>Dactylosporangium</taxon>
    </lineage>
</organism>
<dbReference type="EMBL" id="JBHSIU010000019">
    <property type="protein sequence ID" value="MFC5000079.1"/>
    <property type="molecule type" value="Genomic_DNA"/>
</dbReference>
<name>A0ABV9VVA7_9ACTN</name>
<sequence length="167" mass="18470">MSGRVDVPYVGDERSLLLGWLDWHRETVHVKCAGLAESSAWRTPLPTPSLTSAAGLVSHLTAVESYWFEEIVAGLAVPAQWTAEDPDLEWRRRPGATLVGQLAAYRRQCDRSRALLADVDLGSVCLGRRHGAEVSVRWVLLHMIEETARHNGHLDAVRELVDGIVGE</sequence>
<dbReference type="InterPro" id="IPR007061">
    <property type="entry name" value="MST-like"/>
</dbReference>
<dbReference type="Proteomes" id="UP001595912">
    <property type="component" value="Unassembled WGS sequence"/>
</dbReference>
<proteinExistence type="predicted"/>
<protein>
    <submittedName>
        <fullName evidence="1">DinB family protein</fullName>
    </submittedName>
</protein>
<dbReference type="Pfam" id="PF04978">
    <property type="entry name" value="MST"/>
    <property type="match status" value="1"/>
</dbReference>
<dbReference type="RefSeq" id="WP_380116631.1">
    <property type="nucleotide sequence ID" value="NZ_JBHSIU010000019.1"/>
</dbReference>